<evidence type="ECO:0000256" key="1">
    <source>
        <dbReference type="SAM" id="MobiDB-lite"/>
    </source>
</evidence>
<proteinExistence type="predicted"/>
<reference evidence="2 3" key="1">
    <citation type="journal article" date="2014" name="BMC Genomics">
        <title>Genome sequencing of four Aureobasidium pullulans varieties: biotechnological potential, stress tolerance, and description of new species.</title>
        <authorList>
            <person name="Gostin Ar C."/>
            <person name="Ohm R.A."/>
            <person name="Kogej T."/>
            <person name="Sonjak S."/>
            <person name="Turk M."/>
            <person name="Zajc J."/>
            <person name="Zalar P."/>
            <person name="Grube M."/>
            <person name="Sun H."/>
            <person name="Han J."/>
            <person name="Sharma A."/>
            <person name="Chiniquy J."/>
            <person name="Ngan C.Y."/>
            <person name="Lipzen A."/>
            <person name="Barry K."/>
            <person name="Grigoriev I.V."/>
            <person name="Gunde-Cimerman N."/>
        </authorList>
    </citation>
    <scope>NUCLEOTIDE SEQUENCE [LARGE SCALE GENOMIC DNA]</scope>
    <source>
        <strain evidence="2 3">EXF-150</strain>
    </source>
</reference>
<dbReference type="AlphaFoldDB" id="A0A074X6C5"/>
<dbReference type="Proteomes" id="UP000030706">
    <property type="component" value="Unassembled WGS sequence"/>
</dbReference>
<protein>
    <submittedName>
        <fullName evidence="2">Uncharacterized protein</fullName>
    </submittedName>
</protein>
<name>A0A074X6C5_AURPU</name>
<keyword evidence="3" id="KW-1185">Reference proteome</keyword>
<dbReference type="RefSeq" id="XP_029757242.1">
    <property type="nucleotide sequence ID" value="XM_029907254.1"/>
</dbReference>
<dbReference type="GeneID" id="40749560"/>
<evidence type="ECO:0000313" key="3">
    <source>
        <dbReference type="Proteomes" id="UP000030706"/>
    </source>
</evidence>
<sequence length="272" mass="32598">MSYSFANSMCQIWTGFVKSYSRTHATISQSLLRSFHSSRIQNATESKDQESGQEDAGKEASKDKRREYARKYHQKILNDPERLQRKRQQWRRWYAKNYPNNPTLQQKRLENVRRWRDAHRDEHVNNYLNDAAYREAYQKGNKHNKASDEKKRVRLEQNVDNCQQIMKFCQWISHTEWARRMAWETHELLWNETGKTPGLCASCKSVYTRKFWWQRKKSDEKSGEKLLDCHNCFCHKDWEKAMPIGMRGHVFGTGRIRQPDWTKYPPPSSSKS</sequence>
<organism evidence="2 3">
    <name type="scientific">Aureobasidium pullulans EXF-150</name>
    <dbReference type="NCBI Taxonomy" id="1043002"/>
    <lineage>
        <taxon>Eukaryota</taxon>
        <taxon>Fungi</taxon>
        <taxon>Dikarya</taxon>
        <taxon>Ascomycota</taxon>
        <taxon>Pezizomycotina</taxon>
        <taxon>Dothideomycetes</taxon>
        <taxon>Dothideomycetidae</taxon>
        <taxon>Dothideales</taxon>
        <taxon>Saccotheciaceae</taxon>
        <taxon>Aureobasidium</taxon>
    </lineage>
</organism>
<gene>
    <name evidence="2" type="ORF">M438DRAFT_358366</name>
</gene>
<evidence type="ECO:0000313" key="2">
    <source>
        <dbReference type="EMBL" id="KEQ81055.1"/>
    </source>
</evidence>
<dbReference type="EMBL" id="KL584994">
    <property type="protein sequence ID" value="KEQ81055.1"/>
    <property type="molecule type" value="Genomic_DNA"/>
</dbReference>
<dbReference type="HOGENOM" id="CLU_1023025_0_0_1"/>
<dbReference type="OrthoDB" id="10492580at2759"/>
<feature type="region of interest" description="Disordered" evidence="1">
    <location>
        <begin position="41"/>
        <end position="66"/>
    </location>
</feature>
<feature type="compositionally biased region" description="Basic and acidic residues" evidence="1">
    <location>
        <begin position="45"/>
        <end position="66"/>
    </location>
</feature>
<accession>A0A074X6C5</accession>